<dbReference type="Pfam" id="PF09820">
    <property type="entry name" value="AAA-ATPase_like"/>
    <property type="match status" value="1"/>
</dbReference>
<dbReference type="Pfam" id="PF08011">
    <property type="entry name" value="PDDEXK_9"/>
    <property type="match status" value="1"/>
</dbReference>
<evidence type="ECO:0000313" key="3">
    <source>
        <dbReference type="EMBL" id="KAK8834177.1"/>
    </source>
</evidence>
<organism evidence="4 5">
    <name type="scientific">Tritrichomonas musculus</name>
    <dbReference type="NCBI Taxonomy" id="1915356"/>
    <lineage>
        <taxon>Eukaryota</taxon>
        <taxon>Metamonada</taxon>
        <taxon>Parabasalia</taxon>
        <taxon>Tritrichomonadida</taxon>
        <taxon>Tritrichomonadidae</taxon>
        <taxon>Tritrichomonas</taxon>
    </lineage>
</organism>
<reference evidence="4 5" key="1">
    <citation type="submission" date="2024-04" db="EMBL/GenBank/DDBJ databases">
        <title>Tritrichomonas musculus Genome.</title>
        <authorList>
            <person name="Alves-Ferreira E."/>
            <person name="Grigg M."/>
            <person name="Lorenzi H."/>
            <person name="Galac M."/>
        </authorList>
    </citation>
    <scope>NUCLEOTIDE SEQUENCE [LARGE SCALE GENOMIC DNA]</scope>
    <source>
        <strain evidence="4 5">EAF2021</strain>
    </source>
</reference>
<dbReference type="Proteomes" id="UP001470230">
    <property type="component" value="Unassembled WGS sequence"/>
</dbReference>
<accession>A0ABR2HHJ0</accession>
<dbReference type="PANTHER" id="PTHR34825:SF1">
    <property type="entry name" value="AAA-ATPASE-LIKE DOMAIN-CONTAINING PROTEIN"/>
    <property type="match status" value="1"/>
</dbReference>
<evidence type="ECO:0000259" key="2">
    <source>
        <dbReference type="Pfam" id="PF09820"/>
    </source>
</evidence>
<feature type="domain" description="AAA-ATPase-like" evidence="2">
    <location>
        <begin position="526"/>
        <end position="754"/>
    </location>
</feature>
<dbReference type="EMBL" id="JAPFFF010000028">
    <property type="protein sequence ID" value="KAK8847241.1"/>
    <property type="molecule type" value="Genomic_DNA"/>
</dbReference>
<comment type="caution">
    <text evidence="4">The sequence shown here is derived from an EMBL/GenBank/DDBJ whole genome shotgun (WGS) entry which is preliminary data.</text>
</comment>
<sequence>MRPKVFIQFYKNLLVKTKHISAKDFEQMIYNEQNLKSNFFYVKAQGEELDKLLFNFRYLKEKLEKNQVTIFEINNQYGYMINVIFSNNAKTGREYEKWARENAETGFLARFKFSSFIPFLFLDIQPTDSLFCQGQIDPSVVEIFSRILSKGCVFINEPDNKKGKENYNFGSNNICVLSYENPSEIPQINLFEKVICIAPSSEDGSIHDSLSNWSVSNTIQNNKKQKEYLKSSLKKLNLNGICVYATFSINPIENEAVVNSVISESNEEYSLVDCSSKFNEIKRLQGLTNWEIDEFQKNSNNIDNILFCMRFYSYLIHSDSTFVAVIIRKTMNENTDAKMSINNTKHEEVLQKIVDNIIINFGFNANYFNDLSFVFLDNFKNTIFCISKYLKKVIDMKENQTLKIIFMGSSSFFFNEKNYNSIPIPLVDGLPQAAKYPSKRVITIDFSCFAKLISSLKIPVEEFPVELQNYLKSIENGGVFIKVDTCDCIFGAYLDDNYVKLKMSSVKAQKLYSLVSYYTSCQKVAIGNQSFHKICKENIFYVDKTEFINLWWKEEDIVTLITRPRRFGKTLTLNMVKCFFSYEYKEEGEKLFRGTKIFKYQDMMQIQGMYPVIFLSFGKNKSQDIISIINSIKKEIATVFNSFQNVLFENIEKFNENEINFIKSIDFNMSNETAFIAINYLCNFLYRIFSKKVIVLLDEYDSPMLNFWFKHDIESLRCLASFIQSFFCSTFKENPFLERAIIMGITQICKESFFSGFDNILVITTTSRFYSTIFGFTDAEVEQILKNYRLDYWIEEVRKWYKGYHFGNSKDIYNPWSITMFIKCLKKPTCYWVSTSDNELVNNLIKNSSKSVIVGLINLLQGLDYEISFEEENSIFGLLVASGYLTIVDEYKNDFDDEIYLKLKIPNFEINEFFIRMIKNWFSSSSISFPFYINNFIECNIDNLNQDLNQIIMDCLSGFDSIEHFLNGLTLRMTIELKQDFDVISHDQTGIDRHEILLIPKDIHKNKGYIIEFKAQNKQIKSKKEPKKIEIKKLALNALKQIEDNKYDDELIKKGIGQNRIIKYAMVFYDNNCLVVTNQIDTEKE</sequence>
<evidence type="ECO:0000313" key="5">
    <source>
        <dbReference type="Proteomes" id="UP001470230"/>
    </source>
</evidence>
<dbReference type="PANTHER" id="PTHR34825">
    <property type="entry name" value="CONSERVED PROTEIN, WITH A WEAK D-GALACTARATE DEHYDRATASE/ALTRONATE HYDROLASE DOMAIN"/>
    <property type="match status" value="1"/>
</dbReference>
<dbReference type="Pfam" id="PF01189">
    <property type="entry name" value="Methyltr_RsmB-F"/>
    <property type="match status" value="1"/>
</dbReference>
<protein>
    <recommendedName>
        <fullName evidence="6">AAA-ATPase-like domain-containing protein</fullName>
    </recommendedName>
</protein>
<evidence type="ECO:0008006" key="6">
    <source>
        <dbReference type="Google" id="ProtNLM"/>
    </source>
</evidence>
<dbReference type="EMBL" id="JAPFFF010000476">
    <property type="protein sequence ID" value="KAK8834177.1"/>
    <property type="molecule type" value="Genomic_DNA"/>
</dbReference>
<evidence type="ECO:0000313" key="4">
    <source>
        <dbReference type="EMBL" id="KAK8847241.1"/>
    </source>
</evidence>
<gene>
    <name evidence="4" type="ORF">M9Y10_019825</name>
    <name evidence="3" type="ORF">M9Y10_032971</name>
</gene>
<dbReference type="SUPFAM" id="SSF53335">
    <property type="entry name" value="S-adenosyl-L-methionine-dependent methyltransferases"/>
    <property type="match status" value="1"/>
</dbReference>
<proteinExistence type="predicted"/>
<dbReference type="InterPro" id="IPR012547">
    <property type="entry name" value="PDDEXK_9"/>
</dbReference>
<evidence type="ECO:0000259" key="1">
    <source>
        <dbReference type="Pfam" id="PF01189"/>
    </source>
</evidence>
<name>A0ABR2HHJ0_9EUKA</name>
<dbReference type="InterPro" id="IPR029063">
    <property type="entry name" value="SAM-dependent_MTases_sf"/>
</dbReference>
<feature type="domain" description="SAM-dependent methyltransferase RsmB-F/NOP2-type catalytic core" evidence="1">
    <location>
        <begin position="173"/>
        <end position="272"/>
    </location>
</feature>
<keyword evidence="5" id="KW-1185">Reference proteome</keyword>
<dbReference type="InterPro" id="IPR018631">
    <property type="entry name" value="AAA-ATPase-like_dom"/>
</dbReference>
<dbReference type="Gene3D" id="3.40.50.150">
    <property type="entry name" value="Vaccinia Virus protein VP39"/>
    <property type="match status" value="1"/>
</dbReference>
<dbReference type="InterPro" id="IPR049560">
    <property type="entry name" value="MeTrfase_RsmB-F_NOP2_cat"/>
</dbReference>